<dbReference type="eggNOG" id="KOG3113">
    <property type="taxonomic scope" value="Eukaryota"/>
</dbReference>
<dbReference type="EMBL" id="DS985247">
    <property type="protein sequence ID" value="EDV23447.1"/>
    <property type="molecule type" value="Genomic_DNA"/>
</dbReference>
<dbReference type="STRING" id="10228.B3S2N1"/>
<dbReference type="AlphaFoldDB" id="B3S2N1"/>
<dbReference type="OrthoDB" id="247013at2759"/>
<dbReference type="GO" id="GO:0005634">
    <property type="term" value="C:nucleus"/>
    <property type="evidence" value="ECO:0000318"/>
    <property type="project" value="GO_Central"/>
</dbReference>
<evidence type="ECO:0000313" key="4">
    <source>
        <dbReference type="EMBL" id="EDV23447.1"/>
    </source>
</evidence>
<dbReference type="RefSeq" id="XP_002114357.1">
    <property type="nucleotide sequence ID" value="XM_002114321.1"/>
</dbReference>
<reference evidence="4 5" key="1">
    <citation type="journal article" date="2008" name="Nature">
        <title>The Trichoplax genome and the nature of placozoans.</title>
        <authorList>
            <person name="Srivastava M."/>
            <person name="Begovic E."/>
            <person name="Chapman J."/>
            <person name="Putnam N.H."/>
            <person name="Hellsten U."/>
            <person name="Kawashima T."/>
            <person name="Kuo A."/>
            <person name="Mitros T."/>
            <person name="Salamov A."/>
            <person name="Carpenter M.L."/>
            <person name="Signorovitch A.Y."/>
            <person name="Moreno M.A."/>
            <person name="Kamm K."/>
            <person name="Grimwood J."/>
            <person name="Schmutz J."/>
            <person name="Shapiro H."/>
            <person name="Grigoriev I.V."/>
            <person name="Buss L.W."/>
            <person name="Schierwater B."/>
            <person name="Dellaporta S.L."/>
            <person name="Rokhsar D.S."/>
        </authorList>
    </citation>
    <scope>NUCLEOTIDE SEQUENCE [LARGE SCALE GENOMIC DNA]</scope>
    <source>
        <strain evidence="4 5">Grell-BS-1999</strain>
    </source>
</reference>
<dbReference type="InParanoid" id="B3S2N1"/>
<dbReference type="OMA" id="KVCTEER"/>
<evidence type="ECO:0000256" key="3">
    <source>
        <dbReference type="ARBA" id="ARBA00030367"/>
    </source>
</evidence>
<proteinExistence type="inferred from homology"/>
<organism evidence="4 5">
    <name type="scientific">Trichoplax adhaerens</name>
    <name type="common">Trichoplax reptans</name>
    <dbReference type="NCBI Taxonomy" id="10228"/>
    <lineage>
        <taxon>Eukaryota</taxon>
        <taxon>Metazoa</taxon>
        <taxon>Placozoa</taxon>
        <taxon>Uniplacotomia</taxon>
        <taxon>Trichoplacea</taxon>
        <taxon>Trichoplacidae</taxon>
        <taxon>Trichoplax</taxon>
    </lineage>
</organism>
<dbReference type="CTD" id="6755249"/>
<comment type="similarity">
    <text evidence="1">Belongs to the rtf2 family.</text>
</comment>
<dbReference type="PhylomeDB" id="B3S2N1"/>
<dbReference type="Proteomes" id="UP000009022">
    <property type="component" value="Unassembled WGS sequence"/>
</dbReference>
<dbReference type="CDD" id="cd16653">
    <property type="entry name" value="RING-like_Rtf2"/>
    <property type="match status" value="1"/>
</dbReference>
<keyword evidence="5" id="KW-1185">Reference proteome</keyword>
<sequence length="280" mass="32040">MGNDGGSIPRRGELVKTKKKPEKVEKDYELQARWRHCTITQQHLQLPMVGCELGKLYNKDAIIEYLLDKESSDNCPHIRGLKDVKELKLAINPAYSENDSKRWVADSYYDHQDSEFICPVVGFCFLWNCGCVLSERALKEIPIKKCPSCNKEYDDNDIIVINGDKNDVEKLHGKMKERRLAAKKEKLKKRKIQEVDPTSLYKPITKTPSNSDKITPKVRKINSNVNDAVIYGAASATKDIMDKNDLKPKSKTFKSIFTKSGPTKSKRDTAHWVTYDPYNL</sequence>
<dbReference type="KEGG" id="tad:TRIADDRAFT_58086"/>
<dbReference type="GeneID" id="6755249"/>
<dbReference type="HOGENOM" id="CLU_048955_1_1_1"/>
<evidence type="ECO:0000256" key="1">
    <source>
        <dbReference type="ARBA" id="ARBA00009885"/>
    </source>
</evidence>
<protein>
    <recommendedName>
        <fullName evidence="2">Replication termination factor 2</fullName>
    </recommendedName>
    <alternativeName>
        <fullName evidence="3">Replication termination factor 2 domain-containing protein 1</fullName>
    </alternativeName>
</protein>
<name>B3S2N1_TRIAD</name>
<dbReference type="Pfam" id="PF04641">
    <property type="entry name" value="Rtf2"/>
    <property type="match status" value="1"/>
</dbReference>
<evidence type="ECO:0000313" key="5">
    <source>
        <dbReference type="Proteomes" id="UP000009022"/>
    </source>
</evidence>
<dbReference type="FunCoup" id="B3S2N1">
    <property type="interactions" value="2401"/>
</dbReference>
<dbReference type="PANTHER" id="PTHR12775">
    <property type="entry name" value="PROTEIN C20ORF43 HOMOLOG"/>
    <property type="match status" value="1"/>
</dbReference>
<dbReference type="PANTHER" id="PTHR12775:SF0">
    <property type="entry name" value="REPLICATION TERMINATION FACTOR 2"/>
    <property type="match status" value="1"/>
</dbReference>
<gene>
    <name evidence="4" type="ORF">TRIADDRAFT_58086</name>
</gene>
<evidence type="ECO:0000256" key="2">
    <source>
        <dbReference type="ARBA" id="ARBA00015157"/>
    </source>
</evidence>
<dbReference type="InterPro" id="IPR027799">
    <property type="entry name" value="Rtf2_RING-finger"/>
</dbReference>
<dbReference type="InterPro" id="IPR006735">
    <property type="entry name" value="Rtf2"/>
</dbReference>
<accession>B3S2N1</accession>